<evidence type="ECO:0000256" key="4">
    <source>
        <dbReference type="ARBA" id="ARBA00022529"/>
    </source>
</evidence>
<comment type="similarity">
    <text evidence="2 9">Belongs to the beta-defensin family.</text>
</comment>
<dbReference type="PANTHER" id="PTHR47900">
    <property type="entry name" value="BETA-DEFENSIN 131A"/>
    <property type="match status" value="1"/>
</dbReference>
<protein>
    <recommendedName>
        <fullName evidence="9">Beta-defensin</fullName>
    </recommendedName>
</protein>
<sequence>SPASFFVFVCLFAARSYFLYKGCPGGRRNCKMKCDNDEYAIKYCEDWTICCKLKQTEFKERRRVSAIAQREGT</sequence>
<organism evidence="11 12">
    <name type="scientific">Sus scrofa</name>
    <name type="common">Pig</name>
    <dbReference type="NCBI Taxonomy" id="9823"/>
    <lineage>
        <taxon>Eukaryota</taxon>
        <taxon>Metazoa</taxon>
        <taxon>Chordata</taxon>
        <taxon>Craniata</taxon>
        <taxon>Vertebrata</taxon>
        <taxon>Euteleostomi</taxon>
        <taxon>Mammalia</taxon>
        <taxon>Eutheria</taxon>
        <taxon>Laurasiatheria</taxon>
        <taxon>Artiodactyla</taxon>
        <taxon>Suina</taxon>
        <taxon>Suidae</taxon>
        <taxon>Sus</taxon>
    </lineage>
</organism>
<keyword evidence="3 9" id="KW-0964">Secreted</keyword>
<reference evidence="11 12" key="1">
    <citation type="submission" date="2017-08" db="EMBL/GenBank/DDBJ databases">
        <title>USMARCv1.0.</title>
        <authorList>
            <person name="Hannum G.I."/>
            <person name="Koren S."/>
            <person name="Schroeder S.G."/>
            <person name="Chin S.C."/>
            <person name="Nonneman D.J."/>
            <person name="Becker S.A."/>
            <person name="Rosen B.D."/>
            <person name="Bickhart D.M."/>
            <person name="Putnam N.H."/>
            <person name="Green R.E."/>
            <person name="Tuggle C.K."/>
            <person name="Liu H."/>
            <person name="Rohrer G.A."/>
            <person name="Warr A."/>
            <person name="Hall R."/>
            <person name="Kim K."/>
            <person name="Hume D.A."/>
            <person name="Talbot R."/>
            <person name="Chow W."/>
            <person name="Howe K."/>
            <person name="Schwartz A.S."/>
            <person name="Watson M."/>
            <person name="Archibald A.L."/>
            <person name="Phillippy A.M."/>
            <person name="Smith T.P.L."/>
        </authorList>
    </citation>
    <scope>NUCLEOTIDE SEQUENCE [LARGE SCALE GENOMIC DNA]</scope>
</reference>
<evidence type="ECO:0000256" key="3">
    <source>
        <dbReference type="ARBA" id="ARBA00022525"/>
    </source>
</evidence>
<evidence type="ECO:0000256" key="5">
    <source>
        <dbReference type="ARBA" id="ARBA00022729"/>
    </source>
</evidence>
<evidence type="ECO:0000256" key="9">
    <source>
        <dbReference type="RuleBase" id="RU231113"/>
    </source>
</evidence>
<comment type="subcellular location">
    <subcellularLocation>
        <location evidence="1 9">Secreted</location>
    </subcellularLocation>
</comment>
<evidence type="ECO:0000256" key="2">
    <source>
        <dbReference type="ARBA" id="ARBA00007371"/>
    </source>
</evidence>
<dbReference type="AlphaFoldDB" id="A0A4X1V767"/>
<reference evidence="11" key="2">
    <citation type="submission" date="2025-08" db="UniProtKB">
        <authorList>
            <consortium name="Ensembl"/>
        </authorList>
    </citation>
    <scope>IDENTIFICATION</scope>
</reference>
<dbReference type="Proteomes" id="UP000314985">
    <property type="component" value="Chromosome 14"/>
</dbReference>
<evidence type="ECO:0000256" key="8">
    <source>
        <dbReference type="ARBA" id="ARBA00023157"/>
    </source>
</evidence>
<feature type="chain" id="PRO_5021498877" description="Beta-defensin" evidence="9">
    <location>
        <begin position="19"/>
        <end position="73"/>
    </location>
</feature>
<accession>A0A4X1V767</accession>
<feature type="domain" description="Beta-defensin" evidence="10">
    <location>
        <begin position="23"/>
        <end position="51"/>
    </location>
</feature>
<evidence type="ECO:0000259" key="10">
    <source>
        <dbReference type="Pfam" id="PF13841"/>
    </source>
</evidence>
<proteinExistence type="inferred from homology"/>
<dbReference type="InterPro" id="IPR025933">
    <property type="entry name" value="Beta_defensin_dom"/>
</dbReference>
<keyword evidence="8" id="KW-1015">Disulfide bond</keyword>
<dbReference type="Ensembl" id="ENSSSCT00070044509.1">
    <property type="protein sequence ID" value="ENSSSCP00070037501.1"/>
    <property type="gene ID" value="ENSSSCG00070022397.1"/>
</dbReference>
<evidence type="ECO:0000256" key="1">
    <source>
        <dbReference type="ARBA" id="ARBA00004613"/>
    </source>
</evidence>
<keyword evidence="5 9" id="KW-0732">Signal</keyword>
<dbReference type="GO" id="GO:0005576">
    <property type="term" value="C:extracellular region"/>
    <property type="evidence" value="ECO:0007669"/>
    <property type="project" value="UniProtKB-SubCell"/>
</dbReference>
<evidence type="ECO:0000256" key="7">
    <source>
        <dbReference type="ARBA" id="ARBA00023022"/>
    </source>
</evidence>
<evidence type="ECO:0000313" key="12">
    <source>
        <dbReference type="Proteomes" id="UP000314985"/>
    </source>
</evidence>
<dbReference type="GO" id="GO:0042742">
    <property type="term" value="P:defense response to bacterium"/>
    <property type="evidence" value="ECO:0007669"/>
    <property type="project" value="UniProtKB-UniRule"/>
</dbReference>
<dbReference type="PANTHER" id="PTHR47900:SF1">
    <property type="entry name" value="BETA-DEFENSIN 131A"/>
    <property type="match status" value="1"/>
</dbReference>
<dbReference type="GO" id="GO:0045087">
    <property type="term" value="P:innate immune response"/>
    <property type="evidence" value="ECO:0007669"/>
    <property type="project" value="InterPro"/>
</dbReference>
<keyword evidence="4 9" id="KW-0929">Antimicrobial</keyword>
<keyword evidence="7 9" id="KW-0044">Antibiotic</keyword>
<name>A0A4X1V767_PIG</name>
<evidence type="ECO:0000313" key="11">
    <source>
        <dbReference type="Ensembl" id="ENSSSCP00070037501.1"/>
    </source>
</evidence>
<comment type="function">
    <text evidence="9">Has antibacterial activity.</text>
</comment>
<feature type="signal peptide" evidence="9">
    <location>
        <begin position="1"/>
        <end position="18"/>
    </location>
</feature>
<keyword evidence="6 9" id="KW-0211">Defensin</keyword>
<evidence type="ECO:0000256" key="6">
    <source>
        <dbReference type="ARBA" id="ARBA00022940"/>
    </source>
</evidence>
<dbReference type="Pfam" id="PF13841">
    <property type="entry name" value="Defensin_beta_2"/>
    <property type="match status" value="1"/>
</dbReference>